<gene>
    <name evidence="7" type="ORF">E8M01_28775</name>
</gene>
<evidence type="ECO:0000256" key="3">
    <source>
        <dbReference type="ARBA" id="ARBA00022741"/>
    </source>
</evidence>
<dbReference type="SUPFAM" id="SSF52540">
    <property type="entry name" value="P-loop containing nucleoside triphosphate hydrolases"/>
    <property type="match status" value="1"/>
</dbReference>
<reference evidence="7 8" key="1">
    <citation type="submission" date="2019-04" db="EMBL/GenBank/DDBJ databases">
        <title>Phreatobacter aquaticus sp. nov.</title>
        <authorList>
            <person name="Choi A."/>
        </authorList>
    </citation>
    <scope>NUCLEOTIDE SEQUENCE [LARGE SCALE GENOMIC DNA]</scope>
    <source>
        <strain evidence="7 8">KCTC 52518</strain>
    </source>
</reference>
<name>A0A4D7BJC1_9HYPH</name>
<dbReference type="InterPro" id="IPR017871">
    <property type="entry name" value="ABC_transporter-like_CS"/>
</dbReference>
<keyword evidence="3" id="KW-0547">Nucleotide-binding</keyword>
<evidence type="ECO:0000256" key="4">
    <source>
        <dbReference type="ARBA" id="ARBA00022840"/>
    </source>
</evidence>
<dbReference type="PANTHER" id="PTHR43820">
    <property type="entry name" value="HIGH-AFFINITY BRANCHED-CHAIN AMINO ACID TRANSPORT ATP-BINDING PROTEIN LIVF"/>
    <property type="match status" value="1"/>
</dbReference>
<dbReference type="Pfam" id="PF00005">
    <property type="entry name" value="ABC_tran"/>
    <property type="match status" value="1"/>
</dbReference>
<dbReference type="RefSeq" id="WP_136963295.1">
    <property type="nucleotide sequence ID" value="NZ_CP039690.1"/>
</dbReference>
<dbReference type="PROSITE" id="PS50893">
    <property type="entry name" value="ABC_TRANSPORTER_2"/>
    <property type="match status" value="1"/>
</dbReference>
<keyword evidence="2" id="KW-0813">Transport</keyword>
<dbReference type="SMART" id="SM00382">
    <property type="entry name" value="AAA"/>
    <property type="match status" value="1"/>
</dbReference>
<feature type="domain" description="ABC transporter" evidence="6">
    <location>
        <begin position="8"/>
        <end position="224"/>
    </location>
</feature>
<evidence type="ECO:0000256" key="5">
    <source>
        <dbReference type="ARBA" id="ARBA00022970"/>
    </source>
</evidence>
<dbReference type="InterPro" id="IPR027417">
    <property type="entry name" value="P-loop_NTPase"/>
</dbReference>
<dbReference type="KEGG" id="pstg:E8M01_28775"/>
<dbReference type="InterPro" id="IPR052156">
    <property type="entry name" value="BCAA_Transport_ATP-bd_LivF"/>
</dbReference>
<protein>
    <submittedName>
        <fullName evidence="7">ATP-binding cassette domain-containing protein</fullName>
    </submittedName>
</protein>
<keyword evidence="8" id="KW-1185">Reference proteome</keyword>
<dbReference type="AlphaFoldDB" id="A0A4D7BJC1"/>
<dbReference type="OrthoDB" id="7846240at2"/>
<proteinExistence type="inferred from homology"/>
<accession>A0A4D7BJC1</accession>
<evidence type="ECO:0000256" key="2">
    <source>
        <dbReference type="ARBA" id="ARBA00022448"/>
    </source>
</evidence>
<comment type="similarity">
    <text evidence="1">Belongs to the ABC transporter superfamily.</text>
</comment>
<dbReference type="Gene3D" id="3.40.50.300">
    <property type="entry name" value="P-loop containing nucleotide triphosphate hydrolases"/>
    <property type="match status" value="1"/>
</dbReference>
<evidence type="ECO:0000313" key="8">
    <source>
        <dbReference type="Proteomes" id="UP000298781"/>
    </source>
</evidence>
<dbReference type="InterPro" id="IPR003439">
    <property type="entry name" value="ABC_transporter-like_ATP-bd"/>
</dbReference>
<dbReference type="GO" id="GO:0016887">
    <property type="term" value="F:ATP hydrolysis activity"/>
    <property type="evidence" value="ECO:0007669"/>
    <property type="project" value="InterPro"/>
</dbReference>
<dbReference type="PANTHER" id="PTHR43820:SF5">
    <property type="entry name" value="HIGH-AFFINITY BRANCHED-CHAIN AMINO ACID TRANSPORT ATP-BINDING PROTEIN"/>
    <property type="match status" value="1"/>
</dbReference>
<evidence type="ECO:0000313" key="7">
    <source>
        <dbReference type="EMBL" id="QCI67872.1"/>
    </source>
</evidence>
<dbReference type="GO" id="GO:0005524">
    <property type="term" value="F:ATP binding"/>
    <property type="evidence" value="ECO:0007669"/>
    <property type="project" value="UniProtKB-KW"/>
</dbReference>
<dbReference type="Proteomes" id="UP000298781">
    <property type="component" value="Chromosome"/>
</dbReference>
<evidence type="ECO:0000256" key="1">
    <source>
        <dbReference type="ARBA" id="ARBA00005417"/>
    </source>
</evidence>
<dbReference type="EMBL" id="CP039690">
    <property type="protein sequence ID" value="QCI67872.1"/>
    <property type="molecule type" value="Genomic_DNA"/>
</dbReference>
<dbReference type="InterPro" id="IPR003593">
    <property type="entry name" value="AAA+_ATPase"/>
</dbReference>
<keyword evidence="4 7" id="KW-0067">ATP-binding</keyword>
<dbReference type="GO" id="GO:0015658">
    <property type="term" value="F:branched-chain amino acid transmembrane transporter activity"/>
    <property type="evidence" value="ECO:0007669"/>
    <property type="project" value="TreeGrafter"/>
</dbReference>
<dbReference type="GO" id="GO:0015807">
    <property type="term" value="P:L-amino acid transport"/>
    <property type="evidence" value="ECO:0007669"/>
    <property type="project" value="TreeGrafter"/>
</dbReference>
<dbReference type="PROSITE" id="PS00211">
    <property type="entry name" value="ABC_TRANSPORTER_1"/>
    <property type="match status" value="1"/>
</dbReference>
<sequence length="224" mass="24002">MSGENAFLTVEDLHVTIQSMQALRGFSLAVPAGRMVGVIGRNGAGKTTLMRAIMGHLAVARGRIHFDGRDLGPMPPHGRAPLGIGYMPEDRQLVPELTVEENILLPIWVSKSLHGPDRLAFVFDMMPEVAAMRDRKALLLSGGQQKLVALCRALAVGTRLLLLDEPFEGVAPALSQRLAEVISGLKGTALSVVIAQSDLNHSQSLFDHEYVIERGANGAVGRAA</sequence>
<keyword evidence="5" id="KW-0029">Amino-acid transport</keyword>
<evidence type="ECO:0000259" key="6">
    <source>
        <dbReference type="PROSITE" id="PS50893"/>
    </source>
</evidence>
<organism evidence="7 8">
    <name type="scientific">Phreatobacter stygius</name>
    <dbReference type="NCBI Taxonomy" id="1940610"/>
    <lineage>
        <taxon>Bacteria</taxon>
        <taxon>Pseudomonadati</taxon>
        <taxon>Pseudomonadota</taxon>
        <taxon>Alphaproteobacteria</taxon>
        <taxon>Hyphomicrobiales</taxon>
        <taxon>Phreatobacteraceae</taxon>
        <taxon>Phreatobacter</taxon>
    </lineage>
</organism>